<dbReference type="InterPro" id="IPR006558">
    <property type="entry name" value="LamG-like"/>
</dbReference>
<organism evidence="11 12">
    <name type="scientific">Microbacterium paraoxydans</name>
    <dbReference type="NCBI Taxonomy" id="199592"/>
    <lineage>
        <taxon>Bacteria</taxon>
        <taxon>Bacillati</taxon>
        <taxon>Actinomycetota</taxon>
        <taxon>Actinomycetes</taxon>
        <taxon>Micrococcales</taxon>
        <taxon>Microbacteriaceae</taxon>
        <taxon>Microbacterium</taxon>
    </lineage>
</organism>
<evidence type="ECO:0000256" key="7">
    <source>
        <dbReference type="ARBA" id="ARBA00023157"/>
    </source>
</evidence>
<dbReference type="InterPro" id="IPR013783">
    <property type="entry name" value="Ig-like_fold"/>
</dbReference>
<dbReference type="Pfam" id="PF18911">
    <property type="entry name" value="PKD_4"/>
    <property type="match status" value="4"/>
</dbReference>
<evidence type="ECO:0000256" key="4">
    <source>
        <dbReference type="ARBA" id="ARBA00022737"/>
    </source>
</evidence>
<keyword evidence="6" id="KW-0472">Membrane</keyword>
<feature type="signal peptide" evidence="9">
    <location>
        <begin position="1"/>
        <end position="37"/>
    </location>
</feature>
<dbReference type="PROSITE" id="PS51318">
    <property type="entry name" value="TAT"/>
    <property type="match status" value="1"/>
</dbReference>
<comment type="subcellular location">
    <subcellularLocation>
        <location evidence="1">Membrane</location>
        <topology evidence="1">Multi-pass membrane protein</topology>
    </subcellularLocation>
</comment>
<dbReference type="InterPro" id="IPR006311">
    <property type="entry name" value="TAT_signal"/>
</dbReference>
<evidence type="ECO:0000256" key="6">
    <source>
        <dbReference type="ARBA" id="ARBA00023136"/>
    </source>
</evidence>
<dbReference type="Proteomes" id="UP000182126">
    <property type="component" value="Chromosome I"/>
</dbReference>
<keyword evidence="5" id="KW-1133">Transmembrane helix</keyword>
<feature type="chain" id="PRO_5009262404" evidence="9">
    <location>
        <begin position="38"/>
        <end position="1573"/>
    </location>
</feature>
<feature type="region of interest" description="Disordered" evidence="8">
    <location>
        <begin position="1340"/>
        <end position="1372"/>
    </location>
</feature>
<dbReference type="RefSeq" id="WP_060921569.1">
    <property type="nucleotide sequence ID" value="NZ_LT629770.1"/>
</dbReference>
<evidence type="ECO:0000256" key="5">
    <source>
        <dbReference type="ARBA" id="ARBA00022989"/>
    </source>
</evidence>
<accession>A0A1H1UNX5</accession>
<dbReference type="SUPFAM" id="SSF69322">
    <property type="entry name" value="Tricorn protease domain 2"/>
    <property type="match status" value="1"/>
</dbReference>
<keyword evidence="3 9" id="KW-0732">Signal</keyword>
<dbReference type="SMART" id="SM00560">
    <property type="entry name" value="LamGL"/>
    <property type="match status" value="1"/>
</dbReference>
<feature type="compositionally biased region" description="Low complexity" evidence="8">
    <location>
        <begin position="1342"/>
        <end position="1354"/>
    </location>
</feature>
<evidence type="ECO:0000256" key="9">
    <source>
        <dbReference type="SAM" id="SignalP"/>
    </source>
</evidence>
<dbReference type="GeneID" id="77100250"/>
<keyword evidence="2" id="KW-0812">Transmembrane</keyword>
<dbReference type="InterPro" id="IPR013320">
    <property type="entry name" value="ConA-like_dom_sf"/>
</dbReference>
<feature type="domain" description="PKD" evidence="10">
    <location>
        <begin position="967"/>
        <end position="1052"/>
    </location>
</feature>
<dbReference type="Gene3D" id="2.60.120.200">
    <property type="match status" value="1"/>
</dbReference>
<dbReference type="GO" id="GO:0005261">
    <property type="term" value="F:monoatomic cation channel activity"/>
    <property type="evidence" value="ECO:0007669"/>
    <property type="project" value="TreeGrafter"/>
</dbReference>
<evidence type="ECO:0000256" key="3">
    <source>
        <dbReference type="ARBA" id="ARBA00022729"/>
    </source>
</evidence>
<name>A0A1H1UNX5_9MICO</name>
<dbReference type="Pfam" id="PF13385">
    <property type="entry name" value="Laminin_G_3"/>
    <property type="match status" value="1"/>
</dbReference>
<dbReference type="CDD" id="cd00146">
    <property type="entry name" value="PKD"/>
    <property type="match status" value="4"/>
</dbReference>
<evidence type="ECO:0000313" key="12">
    <source>
        <dbReference type="Proteomes" id="UP000182126"/>
    </source>
</evidence>
<dbReference type="EMBL" id="LT629770">
    <property type="protein sequence ID" value="SDS73549.1"/>
    <property type="molecule type" value="Genomic_DNA"/>
</dbReference>
<dbReference type="PROSITE" id="PS50093">
    <property type="entry name" value="PKD"/>
    <property type="match status" value="4"/>
</dbReference>
<dbReference type="InterPro" id="IPR035986">
    <property type="entry name" value="PKD_dom_sf"/>
</dbReference>
<evidence type="ECO:0000256" key="8">
    <source>
        <dbReference type="SAM" id="MobiDB-lite"/>
    </source>
</evidence>
<dbReference type="GO" id="GO:0005975">
    <property type="term" value="P:carbohydrate metabolic process"/>
    <property type="evidence" value="ECO:0007669"/>
    <property type="project" value="UniProtKB-ARBA"/>
</dbReference>
<dbReference type="SMART" id="SM00089">
    <property type="entry name" value="PKD"/>
    <property type="match status" value="4"/>
</dbReference>
<feature type="domain" description="PKD" evidence="10">
    <location>
        <begin position="885"/>
        <end position="961"/>
    </location>
</feature>
<dbReference type="CDD" id="cd00110">
    <property type="entry name" value="LamG"/>
    <property type="match status" value="1"/>
</dbReference>
<dbReference type="PANTHER" id="PTHR46730:SF4">
    <property type="entry name" value="POLYCYSTIC KIDNEY DISEASE PROTEIN 1-LIKE 1"/>
    <property type="match status" value="1"/>
</dbReference>
<dbReference type="InterPro" id="IPR022409">
    <property type="entry name" value="PKD/Chitinase_dom"/>
</dbReference>
<evidence type="ECO:0000256" key="1">
    <source>
        <dbReference type="ARBA" id="ARBA00004141"/>
    </source>
</evidence>
<evidence type="ECO:0000313" key="11">
    <source>
        <dbReference type="EMBL" id="SDS73549.1"/>
    </source>
</evidence>
<dbReference type="SUPFAM" id="SSF49299">
    <property type="entry name" value="PKD domain"/>
    <property type="match status" value="4"/>
</dbReference>
<dbReference type="PANTHER" id="PTHR46730">
    <property type="entry name" value="POLYCYSTIN-1"/>
    <property type="match status" value="1"/>
</dbReference>
<feature type="domain" description="PKD" evidence="10">
    <location>
        <begin position="799"/>
        <end position="881"/>
    </location>
</feature>
<dbReference type="InterPro" id="IPR000601">
    <property type="entry name" value="PKD_dom"/>
</dbReference>
<proteinExistence type="predicted"/>
<dbReference type="SUPFAM" id="SSF49899">
    <property type="entry name" value="Concanavalin A-like lectins/glucanases"/>
    <property type="match status" value="1"/>
</dbReference>
<dbReference type="GO" id="GO:0006816">
    <property type="term" value="P:calcium ion transport"/>
    <property type="evidence" value="ECO:0007669"/>
    <property type="project" value="TreeGrafter"/>
</dbReference>
<dbReference type="GO" id="GO:0005886">
    <property type="term" value="C:plasma membrane"/>
    <property type="evidence" value="ECO:0007669"/>
    <property type="project" value="TreeGrafter"/>
</dbReference>
<protein>
    <submittedName>
        <fullName evidence="11">PKD repeat-containing protein</fullName>
    </submittedName>
</protein>
<dbReference type="Gene3D" id="2.60.40.10">
    <property type="entry name" value="Immunoglobulins"/>
    <property type="match status" value="4"/>
</dbReference>
<keyword evidence="7" id="KW-1015">Disulfide bond</keyword>
<feature type="domain" description="PKD" evidence="10">
    <location>
        <begin position="1274"/>
        <end position="1354"/>
    </location>
</feature>
<keyword evidence="4" id="KW-0677">Repeat</keyword>
<gene>
    <name evidence="11" type="ORF">SAMN04489809_2545</name>
</gene>
<evidence type="ECO:0000259" key="10">
    <source>
        <dbReference type="PROSITE" id="PS50093"/>
    </source>
</evidence>
<dbReference type="InterPro" id="IPR001791">
    <property type="entry name" value="Laminin_G"/>
</dbReference>
<dbReference type="Gene3D" id="2.60.120.560">
    <property type="entry name" value="Exo-inulinase, domain 1"/>
    <property type="match status" value="1"/>
</dbReference>
<evidence type="ECO:0000256" key="2">
    <source>
        <dbReference type="ARBA" id="ARBA00022692"/>
    </source>
</evidence>
<sequence length="1573" mass="160122">MGKTSTSRRALSALASVVTAALLITGMTTLGATGAAAADTPPTPPPLLQRNDDVVTSDPIPTVQIDNGYVWAQTTIGSTVYAVGKFDNARAPLAAPGTSLTARSNVLAYDINTGQLLSFAPQVNGVIKAVAASPDGSRIYIGGSFNAVNGQTRWNFAALDAVTGQLVPGFSPSIGGSGVYALATSGSSVYVGGLFTQGNATPRKNLAAFSSTNGALLSWAPQTDLQVDAMVMDPAGQNVIAAGRFSQVNGDLTMRGTVALDKTTGAVDSGWALPQTVKNGSNTGANSGKAGIFGLAADAGAVYGTGWVYADAATGNLEGTFAAEAGSGQVRWIADCLGDHYGVYSTGKTVYTTSHTHACSTMGMHPEQNPRTHRYSEAYTADARGLLGNQPAAGGTYKNWAGTPAPSAYAWTPDWAVGVTTGMGQAGLSITGAGNMISIGGEFRSVNNGRFEGLVRFSTNPPGGAKDGPRLSGANWTGTAQSFIPGRARISIPANWDRDDLTLTYELRRTGTTAPVATATARGTWWDRPSVNLEDKAAAPGSTQEYTVVAKDSAGNSVSSQAMSVTIAAGAVSNYVNAVTADGPQLYYPLGTAAQDWAGSNTPVFGTGVTASTSGVENTATGASTFTGTNTGRVASGSKIAAPSEFSTELWFKTNTTSGGKLMGYGAAASGESTSYDRHIYMTNNGRLVFGTYNGSTQTVQNGAALNDNQWHHAVATQSADGMKLYVDGQLVSSLAGATTAENYTGYWRIGGDNLAGWPSEPSSKYFKGSLDEVAVYPFALTPTQVKTHYGIGKGFQAPTAAFSATPTDLAVAFDAEASAPAGSATIAGYRWDFGDDSATATGKTTSHTYEKSGTYTVTLTVTDSNGLASTAQKQVVVQAPNVLPTAAFETTANGLTVSADASASADSDGSLASYAWNWGDGTTSTGQVATHVYATAGTRTVTLTVTDDRGGSASTTRQVTTTHADPVAAFTATASGLNVNVSAAGSSASDGATLTYSWNWGDGSPAGSGASAGHTYASAGAREITLTVTDSLGSTATATKTVTLTAQVFAASDAFGRVVSSGWGAADKGGTWAPVSGSAAVLSVGDGVGKVNLTPGETREMLLQGTSVLDSSARISYTLASGPSTGVAYEGLGARRSGSSGYRALAWHRADGTTWLVIHRNGTAIASTAVSGLTWSAGSSFTLLMETTGSSTTTIRAKLWASGSAEPANWQLTTTDATPALQVAGAPTVFSYRAGSATGTNLASFDDFTLKNLGTPAPEPEPQPEPEPANVAPVAAFTATATNLTVAVDGSASTDSDGTIASYAWNFGDGTTGTSATSSRTYTAAGTYTVTLTVKDDKGATHTTTKPVTVTAPPVEPEPEPEPEPQPAPVADDGFDRTAGPGWGTATVGGAWTIAGGSQAAATVADGQAKLNLIAGDTRHATLNTTSAADTVLETQFRVDQAPAAGGAYIGVIARQSAAGKYFVRAWLRPDGTVWLVVHREGTVLRTQAVPGLVWAADTSYNLEVSVTGTTSATLSAKFWPTDNTKPAAWQITTTDAAPLGAGAVGLSGNRSGSATAPLGVSFDSFRVTAPQ</sequence>
<reference evidence="11 12" key="1">
    <citation type="submission" date="2016-10" db="EMBL/GenBank/DDBJ databases">
        <authorList>
            <person name="de Groot N.N."/>
        </authorList>
    </citation>
    <scope>NUCLEOTIDE SEQUENCE [LARGE SCALE GENOMIC DNA]</scope>
    <source>
        <strain evidence="11 12">DSM 15019</strain>
    </source>
</reference>